<dbReference type="STRING" id="1748243.Tel_08565"/>
<dbReference type="Pfam" id="PF13302">
    <property type="entry name" value="Acetyltransf_3"/>
    <property type="match status" value="1"/>
</dbReference>
<dbReference type="InterPro" id="IPR016181">
    <property type="entry name" value="Acyl_CoA_acyltransferase"/>
</dbReference>
<dbReference type="InterPro" id="IPR051531">
    <property type="entry name" value="N-acetyltransferase"/>
</dbReference>
<dbReference type="GO" id="GO:0016747">
    <property type="term" value="F:acyltransferase activity, transferring groups other than amino-acyl groups"/>
    <property type="evidence" value="ECO:0007669"/>
    <property type="project" value="InterPro"/>
</dbReference>
<dbReference type="KEGG" id="tee:Tel_08565"/>
<dbReference type="PANTHER" id="PTHR43792:SF8">
    <property type="entry name" value="[RIBOSOMAL PROTEIN US5]-ALANINE N-ACETYLTRANSFERASE"/>
    <property type="match status" value="1"/>
</dbReference>
<dbReference type="SUPFAM" id="SSF55729">
    <property type="entry name" value="Acyl-CoA N-acyltransferases (Nat)"/>
    <property type="match status" value="1"/>
</dbReference>
<dbReference type="PROSITE" id="PS51186">
    <property type="entry name" value="GNAT"/>
    <property type="match status" value="1"/>
</dbReference>
<organism evidence="5 6">
    <name type="scientific">Candidatus Tenderia electrophaga</name>
    <dbReference type="NCBI Taxonomy" id="1748243"/>
    <lineage>
        <taxon>Bacteria</taxon>
        <taxon>Pseudomonadati</taxon>
        <taxon>Pseudomonadota</taxon>
        <taxon>Gammaproteobacteria</taxon>
        <taxon>Candidatus Tenderiales</taxon>
        <taxon>Candidatus Tenderiaceae</taxon>
        <taxon>Candidatus Tenderia</taxon>
    </lineage>
</organism>
<evidence type="ECO:0000313" key="5">
    <source>
        <dbReference type="EMBL" id="ALP53204.1"/>
    </source>
</evidence>
<protein>
    <recommendedName>
        <fullName evidence="4">N-acetyltransferase domain-containing protein</fullName>
    </recommendedName>
</protein>
<dbReference type="PANTHER" id="PTHR43792">
    <property type="entry name" value="GNAT FAMILY, PUTATIVE (AFU_ORTHOLOGUE AFUA_3G00765)-RELATED-RELATED"/>
    <property type="match status" value="1"/>
</dbReference>
<dbReference type="Gene3D" id="3.40.630.30">
    <property type="match status" value="1"/>
</dbReference>
<evidence type="ECO:0000313" key="6">
    <source>
        <dbReference type="Proteomes" id="UP000055136"/>
    </source>
</evidence>
<name>A0A0S2TDL3_9GAMM</name>
<evidence type="ECO:0000259" key="4">
    <source>
        <dbReference type="PROSITE" id="PS51186"/>
    </source>
</evidence>
<evidence type="ECO:0000256" key="3">
    <source>
        <dbReference type="ARBA" id="ARBA00038502"/>
    </source>
</evidence>
<accession>A0A0S2TDL3</accession>
<comment type="similarity">
    <text evidence="3">Belongs to the acetyltransferase family. RimJ subfamily.</text>
</comment>
<gene>
    <name evidence="5" type="ORF">Tel_08565</name>
</gene>
<evidence type="ECO:0000256" key="1">
    <source>
        <dbReference type="ARBA" id="ARBA00022679"/>
    </source>
</evidence>
<reference evidence="5" key="1">
    <citation type="submission" date="2015-10" db="EMBL/GenBank/DDBJ databases">
        <title>Description of Candidatus Tenderia electrophaga gen. nov, sp. nov., an Uncultivated Electroautotroph from a Biocathode Enrichment.</title>
        <authorList>
            <person name="Eddie B.J."/>
            <person name="Malanoski A.P."/>
            <person name="Wang Z."/>
            <person name="Hall R.J."/>
            <person name="Oh S.D."/>
            <person name="Heiner C."/>
            <person name="Lin B."/>
            <person name="Strycharz-Glaven S.M."/>
        </authorList>
    </citation>
    <scope>NUCLEOTIDE SEQUENCE [LARGE SCALE GENOMIC DNA]</scope>
    <source>
        <strain evidence="5">NRL1</strain>
    </source>
</reference>
<dbReference type="AlphaFoldDB" id="A0A0S2TDL3"/>
<dbReference type="Proteomes" id="UP000055136">
    <property type="component" value="Chromosome"/>
</dbReference>
<keyword evidence="1" id="KW-0808">Transferase</keyword>
<feature type="domain" description="N-acetyltransferase" evidence="4">
    <location>
        <begin position="21"/>
        <end position="181"/>
    </location>
</feature>
<evidence type="ECO:0000256" key="2">
    <source>
        <dbReference type="ARBA" id="ARBA00023315"/>
    </source>
</evidence>
<keyword evidence="6" id="KW-1185">Reference proteome</keyword>
<sequence length="182" mass="20664">MALIRLITERLILRAMTVDGVSLEYVSWLNDPEVNRYLESRFIEHNFEDVAGFVRRLQADDSTIFLGIYLKDSDKHIGNIKLDSIDSYHSRGIVGLMLGDKQEWGKGFATEAIREITKYAFNELGLKKVSAGCYESNLGSKKAFERVGYEVEGFLKSHVETGSGREGLWQLGMLSDSFRLEK</sequence>
<dbReference type="EMBL" id="CP013099">
    <property type="protein sequence ID" value="ALP53204.1"/>
    <property type="molecule type" value="Genomic_DNA"/>
</dbReference>
<keyword evidence="2" id="KW-0012">Acyltransferase</keyword>
<dbReference type="InterPro" id="IPR000182">
    <property type="entry name" value="GNAT_dom"/>
</dbReference>
<proteinExistence type="inferred from homology"/>